<name>A0A2C8ZXN6_9MICO</name>
<evidence type="ECO:0000256" key="1">
    <source>
        <dbReference type="SAM" id="Phobius"/>
    </source>
</evidence>
<evidence type="ECO:0000313" key="3">
    <source>
        <dbReference type="Proteomes" id="UP000219440"/>
    </source>
</evidence>
<keyword evidence="3" id="KW-1185">Reference proteome</keyword>
<keyword evidence="1" id="KW-0472">Membrane</keyword>
<evidence type="ECO:0008006" key="4">
    <source>
        <dbReference type="Google" id="ProtNLM"/>
    </source>
</evidence>
<organism evidence="2 3">
    <name type="scientific">Salinibacterium xinjiangense</name>
    <dbReference type="NCBI Taxonomy" id="386302"/>
    <lineage>
        <taxon>Bacteria</taxon>
        <taxon>Bacillati</taxon>
        <taxon>Actinomycetota</taxon>
        <taxon>Actinomycetes</taxon>
        <taxon>Micrococcales</taxon>
        <taxon>Microbacteriaceae</taxon>
        <taxon>Salinibacterium</taxon>
    </lineage>
</organism>
<keyword evidence="1" id="KW-0812">Transmembrane</keyword>
<evidence type="ECO:0000313" key="2">
    <source>
        <dbReference type="EMBL" id="SOE70808.1"/>
    </source>
</evidence>
<proteinExistence type="predicted"/>
<dbReference type="EMBL" id="OCST01000004">
    <property type="protein sequence ID" value="SOE70808.1"/>
    <property type="molecule type" value="Genomic_DNA"/>
</dbReference>
<feature type="transmembrane region" description="Helical" evidence="1">
    <location>
        <begin position="25"/>
        <end position="50"/>
    </location>
</feature>
<keyword evidence="1" id="KW-1133">Transmembrane helix</keyword>
<dbReference type="RefSeq" id="WP_097061368.1">
    <property type="nucleotide sequence ID" value="NZ_BMLC01000003.1"/>
</dbReference>
<protein>
    <recommendedName>
        <fullName evidence="4">SipW-cognate class signal peptide</fullName>
    </recommendedName>
</protein>
<reference evidence="2 3" key="1">
    <citation type="submission" date="2017-09" db="EMBL/GenBank/DDBJ databases">
        <authorList>
            <person name="Ehlers B."/>
            <person name="Leendertz F.H."/>
        </authorList>
    </citation>
    <scope>NUCLEOTIDE SEQUENCE [LARGE SCALE GENOMIC DNA]</scope>
    <source>
        <strain evidence="2 3">CGMCC 1.05381</strain>
    </source>
</reference>
<dbReference type="Proteomes" id="UP000219440">
    <property type="component" value="Unassembled WGS sequence"/>
</dbReference>
<gene>
    <name evidence="2" type="ORF">SAMN06296378_2324</name>
</gene>
<accession>A0A2C8ZXN6</accession>
<dbReference type="AlphaFoldDB" id="A0A2C8ZXN6"/>
<sequence length="195" mass="19150">MPRIAQTPSVTASRRRRSLFSFSNILKSMVTVTVAISLSVFAAGGTYAYLNSSRPISVGTSGGTSATINSGTSGLVASTNTIAFAGLYPGVTQTADFSASASGSADLILSVTSITGQGANGLTITVAPGTCAAPGTAIVVGSLGVKAVAATTYDAVITPASTVQLCLVVSMLANAPASAAGTTTAILVNLQGDQP</sequence>